<evidence type="ECO:0000313" key="1">
    <source>
        <dbReference type="EMBL" id="QGO06788.1"/>
    </source>
</evidence>
<keyword evidence="2" id="KW-1185">Reference proteome</keyword>
<dbReference type="GeneID" id="66740144"/>
<proteinExistence type="predicted"/>
<sequence length="73" mass="8157">MWIAITVIILVVLLLGFVIIRLLQAPAANLALEVGEPLAGAETVFMHQFDRRMKKLLDELKELPAVNDADYPK</sequence>
<dbReference type="AlphaFoldDB" id="A0A9Q5V951"/>
<evidence type="ECO:0000313" key="2">
    <source>
        <dbReference type="Proteomes" id="UP000422232"/>
    </source>
</evidence>
<organism evidence="1 2">
    <name type="scientific">Piscirickettsia salmonis</name>
    <dbReference type="NCBI Taxonomy" id="1238"/>
    <lineage>
        <taxon>Bacteria</taxon>
        <taxon>Pseudomonadati</taxon>
        <taxon>Pseudomonadota</taxon>
        <taxon>Gammaproteobacteria</taxon>
        <taxon>Thiotrichales</taxon>
        <taxon>Piscirickettsiaceae</taxon>
        <taxon>Piscirickettsia</taxon>
    </lineage>
</organism>
<dbReference type="EMBL" id="CP038908">
    <property type="protein sequence ID" value="QGO06788.1"/>
    <property type="molecule type" value="Genomic_DNA"/>
</dbReference>
<dbReference type="Proteomes" id="UP000422232">
    <property type="component" value="Chromosome"/>
</dbReference>
<accession>A0A9Q5V951</accession>
<dbReference type="RefSeq" id="WP_016211065.1">
    <property type="nucleotide sequence ID" value="NZ_CP012413.1"/>
</dbReference>
<gene>
    <name evidence="1" type="ORF">Psal009_02716</name>
</gene>
<name>A0A9Q5V951_PISSA</name>
<reference evidence="1 2" key="1">
    <citation type="submission" date="2019-04" db="EMBL/GenBank/DDBJ databases">
        <title>Complete genome sequencing of Piscirickettsia salmonis strain Psal-009.</title>
        <authorList>
            <person name="Schober I."/>
            <person name="Bunk B."/>
            <person name="Sproer C."/>
            <person name="Carril G.P."/>
            <person name="Riedel T."/>
            <person name="Flores-Herrera P.A."/>
            <person name="Nourdin-Galindo G."/>
            <person name="Marshall S.H."/>
            <person name="Overmann J."/>
        </authorList>
    </citation>
    <scope>NUCLEOTIDE SEQUENCE [LARGE SCALE GENOMIC DNA]</scope>
    <source>
        <strain evidence="1 2">Psal-009</strain>
    </source>
</reference>
<protein>
    <submittedName>
        <fullName evidence="1">Uncharacterized protein</fullName>
    </submittedName>
</protein>